<organism evidence="2 3">
    <name type="scientific">Colletotrichum orchidophilum</name>
    <dbReference type="NCBI Taxonomy" id="1209926"/>
    <lineage>
        <taxon>Eukaryota</taxon>
        <taxon>Fungi</taxon>
        <taxon>Dikarya</taxon>
        <taxon>Ascomycota</taxon>
        <taxon>Pezizomycotina</taxon>
        <taxon>Sordariomycetes</taxon>
        <taxon>Hypocreomycetidae</taxon>
        <taxon>Glomerellales</taxon>
        <taxon>Glomerellaceae</taxon>
        <taxon>Colletotrichum</taxon>
    </lineage>
</organism>
<name>A0A1G4AW33_9PEZI</name>
<dbReference type="GeneID" id="34564455"/>
<sequence length="78" mass="8341">MSQSMNQALLLFVPLLLGSGLLWCIFRLRTSRAAAAGSMESGYAGDGWGVGPVVGIIIFAPVTTERCYLRCGRCGLLF</sequence>
<keyword evidence="1" id="KW-0812">Transmembrane</keyword>
<evidence type="ECO:0000256" key="1">
    <source>
        <dbReference type="SAM" id="Phobius"/>
    </source>
</evidence>
<protein>
    <submittedName>
        <fullName evidence="2">Uncharacterized protein</fullName>
    </submittedName>
</protein>
<keyword evidence="1" id="KW-1133">Transmembrane helix</keyword>
<feature type="transmembrane region" description="Helical" evidence="1">
    <location>
        <begin position="49"/>
        <end position="69"/>
    </location>
</feature>
<keyword evidence="3" id="KW-1185">Reference proteome</keyword>
<dbReference type="AlphaFoldDB" id="A0A1G4AW33"/>
<dbReference type="STRING" id="1209926.A0A1G4AW33"/>
<evidence type="ECO:0000313" key="3">
    <source>
        <dbReference type="Proteomes" id="UP000176998"/>
    </source>
</evidence>
<comment type="caution">
    <text evidence="2">The sequence shown here is derived from an EMBL/GenBank/DDBJ whole genome shotgun (WGS) entry which is preliminary data.</text>
</comment>
<dbReference type="Proteomes" id="UP000176998">
    <property type="component" value="Unassembled WGS sequence"/>
</dbReference>
<reference evidence="2 3" key="1">
    <citation type="submission" date="2016-09" db="EMBL/GenBank/DDBJ databases">
        <authorList>
            <person name="Capua I."/>
            <person name="De Benedictis P."/>
            <person name="Joannis T."/>
            <person name="Lombin L.H."/>
            <person name="Cattoli G."/>
        </authorList>
    </citation>
    <scope>NUCLEOTIDE SEQUENCE [LARGE SCALE GENOMIC DNA]</scope>
    <source>
        <strain evidence="2 3">IMI 309357</strain>
    </source>
</reference>
<accession>A0A1G4AW33</accession>
<dbReference type="EMBL" id="MJBS01000121">
    <property type="protein sequence ID" value="OHE93370.1"/>
    <property type="molecule type" value="Genomic_DNA"/>
</dbReference>
<keyword evidence="1" id="KW-0472">Membrane</keyword>
<dbReference type="RefSeq" id="XP_022470535.1">
    <property type="nucleotide sequence ID" value="XM_022622945.1"/>
</dbReference>
<proteinExistence type="predicted"/>
<evidence type="ECO:0000313" key="2">
    <source>
        <dbReference type="EMBL" id="OHE93370.1"/>
    </source>
</evidence>
<gene>
    <name evidence="2" type="ORF">CORC01_11320</name>
</gene>